<dbReference type="PANTHER" id="PTHR24141">
    <property type="entry name" value="2-5A-DEPENDENT RIBONUCLEASE"/>
    <property type="match status" value="1"/>
</dbReference>
<dbReference type="InterPro" id="IPR002110">
    <property type="entry name" value="Ankyrin_rpt"/>
</dbReference>
<name>A0A5N7APS1_9EURO</name>
<dbReference type="Pfam" id="PF00023">
    <property type="entry name" value="Ank"/>
    <property type="match status" value="1"/>
</dbReference>
<dbReference type="SMART" id="SM00248">
    <property type="entry name" value="ANK"/>
    <property type="match status" value="3"/>
</dbReference>
<proteinExistence type="predicted"/>
<evidence type="ECO:0000313" key="4">
    <source>
        <dbReference type="EMBL" id="KAE8370720.1"/>
    </source>
</evidence>
<dbReference type="GO" id="GO:0004540">
    <property type="term" value="F:RNA nuclease activity"/>
    <property type="evidence" value="ECO:0007669"/>
    <property type="project" value="TreeGrafter"/>
</dbReference>
<dbReference type="RefSeq" id="XP_031933801.1">
    <property type="nucleotide sequence ID" value="XM_032071461.1"/>
</dbReference>
<sequence length="209" mass="22837">MTTQKLTFPSFPGDLPPILLQITPQPTEPLVQQCQLEPVKHLAVSGVHRTSRRNISPARKRYLSSTHEDQIVSNVIRRHSSAIPSHHSCSPLDQSTPFNGGAKSLEGKTTLHICAKGYTTMLQFLLDHGAEIDATNFVGRTALYYATRGHTDSVSVFLEQGADTELTDEFGQTPLHIAVELGYEAVARPLIREGADINALIASGIQQQS</sequence>
<reference evidence="4 5" key="1">
    <citation type="submission" date="2019-04" db="EMBL/GenBank/DDBJ databases">
        <title>Friends and foes A comparative genomics studyof 23 Aspergillus species from section Flavi.</title>
        <authorList>
            <consortium name="DOE Joint Genome Institute"/>
            <person name="Kjaerbolling I."/>
            <person name="Vesth T."/>
            <person name="Frisvad J.C."/>
            <person name="Nybo J.L."/>
            <person name="Theobald S."/>
            <person name="Kildgaard S."/>
            <person name="Isbrandt T."/>
            <person name="Kuo A."/>
            <person name="Sato A."/>
            <person name="Lyhne E.K."/>
            <person name="Kogle M.E."/>
            <person name="Wiebenga A."/>
            <person name="Kun R.S."/>
            <person name="Lubbers R.J."/>
            <person name="Makela M.R."/>
            <person name="Barry K."/>
            <person name="Chovatia M."/>
            <person name="Clum A."/>
            <person name="Daum C."/>
            <person name="Haridas S."/>
            <person name="He G."/>
            <person name="LaButti K."/>
            <person name="Lipzen A."/>
            <person name="Mondo S."/>
            <person name="Riley R."/>
            <person name="Salamov A."/>
            <person name="Simmons B.A."/>
            <person name="Magnuson J.K."/>
            <person name="Henrissat B."/>
            <person name="Mortensen U.H."/>
            <person name="Larsen T.O."/>
            <person name="Devries R.P."/>
            <person name="Grigoriev I.V."/>
            <person name="Machida M."/>
            <person name="Baker S.E."/>
            <person name="Andersen M.R."/>
        </authorList>
    </citation>
    <scope>NUCLEOTIDE SEQUENCE [LARGE SCALE GENOMIC DNA]</scope>
    <source>
        <strain evidence="4 5">CBS 763.97</strain>
    </source>
</reference>
<dbReference type="EMBL" id="ML737564">
    <property type="protein sequence ID" value="KAE8370720.1"/>
    <property type="molecule type" value="Genomic_DNA"/>
</dbReference>
<organism evidence="4 5">
    <name type="scientific">Aspergillus caelatus</name>
    <dbReference type="NCBI Taxonomy" id="61420"/>
    <lineage>
        <taxon>Eukaryota</taxon>
        <taxon>Fungi</taxon>
        <taxon>Dikarya</taxon>
        <taxon>Ascomycota</taxon>
        <taxon>Pezizomycotina</taxon>
        <taxon>Eurotiomycetes</taxon>
        <taxon>Eurotiomycetidae</taxon>
        <taxon>Eurotiales</taxon>
        <taxon>Aspergillaceae</taxon>
        <taxon>Aspergillus</taxon>
        <taxon>Aspergillus subgen. Circumdati</taxon>
    </lineage>
</organism>
<keyword evidence="5" id="KW-1185">Reference proteome</keyword>
<evidence type="ECO:0000256" key="1">
    <source>
        <dbReference type="ARBA" id="ARBA00022737"/>
    </source>
</evidence>
<dbReference type="Pfam" id="PF12796">
    <property type="entry name" value="Ank_2"/>
    <property type="match status" value="1"/>
</dbReference>
<dbReference type="InterPro" id="IPR036770">
    <property type="entry name" value="Ankyrin_rpt-contain_sf"/>
</dbReference>
<accession>A0A5N7APS1</accession>
<feature type="repeat" description="ANK" evidence="3">
    <location>
        <begin position="170"/>
        <end position="202"/>
    </location>
</feature>
<dbReference type="AlphaFoldDB" id="A0A5N7APS1"/>
<dbReference type="GO" id="GO:0006396">
    <property type="term" value="P:RNA processing"/>
    <property type="evidence" value="ECO:0007669"/>
    <property type="project" value="TreeGrafter"/>
</dbReference>
<evidence type="ECO:0000256" key="3">
    <source>
        <dbReference type="PROSITE-ProRule" id="PRU00023"/>
    </source>
</evidence>
<dbReference type="Gene3D" id="1.25.40.20">
    <property type="entry name" value="Ankyrin repeat-containing domain"/>
    <property type="match status" value="1"/>
</dbReference>
<evidence type="ECO:0000313" key="5">
    <source>
        <dbReference type="Proteomes" id="UP000326268"/>
    </source>
</evidence>
<dbReference type="PANTHER" id="PTHR24141:SF1">
    <property type="entry name" value="2-5A-DEPENDENT RIBONUCLEASE"/>
    <property type="match status" value="1"/>
</dbReference>
<dbReference type="SUPFAM" id="SSF48403">
    <property type="entry name" value="Ankyrin repeat"/>
    <property type="match status" value="1"/>
</dbReference>
<protein>
    <submittedName>
        <fullName evidence="4">Ankyrin repeat-containing domain protein</fullName>
    </submittedName>
</protein>
<gene>
    <name evidence="4" type="ORF">BDV27DRAFT_151977</name>
</gene>
<dbReference type="Proteomes" id="UP000326268">
    <property type="component" value="Unassembled WGS sequence"/>
</dbReference>
<keyword evidence="1" id="KW-0677">Repeat</keyword>
<evidence type="ECO:0000256" key="2">
    <source>
        <dbReference type="ARBA" id="ARBA00023043"/>
    </source>
</evidence>
<keyword evidence="2 3" id="KW-0040">ANK repeat</keyword>
<dbReference type="OrthoDB" id="4454093at2759"/>
<dbReference type="GO" id="GO:0003723">
    <property type="term" value="F:RNA binding"/>
    <property type="evidence" value="ECO:0007669"/>
    <property type="project" value="TreeGrafter"/>
</dbReference>
<dbReference type="PROSITE" id="PS50297">
    <property type="entry name" value="ANK_REP_REGION"/>
    <property type="match status" value="1"/>
</dbReference>
<dbReference type="PROSITE" id="PS50088">
    <property type="entry name" value="ANK_REPEAT"/>
    <property type="match status" value="1"/>
</dbReference>
<dbReference type="GeneID" id="43655907"/>